<reference evidence="2" key="1">
    <citation type="submission" date="2016-11" db="EMBL/GenBank/DDBJ databases">
        <authorList>
            <person name="Varghese N."/>
            <person name="Submissions S."/>
        </authorList>
    </citation>
    <scope>NUCLEOTIDE SEQUENCE [LARGE SCALE GENOMIC DNA]</scope>
    <source>
        <strain evidence="2">USBA-503</strain>
    </source>
</reference>
<dbReference type="EMBL" id="FRAF01000028">
    <property type="protein sequence ID" value="SHK93527.1"/>
    <property type="molecule type" value="Genomic_DNA"/>
</dbReference>
<organism evidence="1 2">
    <name type="scientific">Alicyclobacillus tolerans</name>
    <dbReference type="NCBI Taxonomy" id="90970"/>
    <lineage>
        <taxon>Bacteria</taxon>
        <taxon>Bacillati</taxon>
        <taxon>Bacillota</taxon>
        <taxon>Bacilli</taxon>
        <taxon>Bacillales</taxon>
        <taxon>Alicyclobacillaceae</taxon>
        <taxon>Alicyclobacillus</taxon>
    </lineage>
</organism>
<proteinExistence type="predicted"/>
<gene>
    <name evidence="1" type="ORF">SAMN05443507_1283</name>
</gene>
<dbReference type="Proteomes" id="UP000184016">
    <property type="component" value="Unassembled WGS sequence"/>
</dbReference>
<name>A0A1M6WIJ6_9BACL</name>
<evidence type="ECO:0000313" key="1">
    <source>
        <dbReference type="EMBL" id="SHK93527.1"/>
    </source>
</evidence>
<accession>A0A1M6WIJ6</accession>
<dbReference type="STRING" id="1830138.SAMN05443507_1283"/>
<sequence length="111" mass="13096">MLENEEDQKRLEQVSLLLAEQAKVIQDELLGYALYWGCGREHVHELLSEIQQGHEVGNALIRCFEDEIRCSICRSRKSRYEDVEQAIRMALVRNIQKKFNRANKNRKSKCF</sequence>
<keyword evidence="2" id="KW-1185">Reference proteome</keyword>
<dbReference type="AlphaFoldDB" id="A0A1M6WIJ6"/>
<protein>
    <submittedName>
        <fullName evidence="1">Uncharacterized protein</fullName>
    </submittedName>
</protein>
<evidence type="ECO:0000313" key="2">
    <source>
        <dbReference type="Proteomes" id="UP000184016"/>
    </source>
</evidence>